<sequence>MGHSFLPTFLKVDFHHGPSWLYTSIAENNSHLVSGATQLCHNRSMAPDYFHLKPTGVIIYVSAPPRSLHPLLNLLVSLG</sequence>
<accession>A0AAV6ZNH6</accession>
<dbReference type="AlphaFoldDB" id="A0AAV6ZNH6"/>
<gene>
    <name evidence="1" type="ORF">GDO81_025383</name>
</gene>
<organism evidence="1 2">
    <name type="scientific">Engystomops pustulosus</name>
    <name type="common">Tungara frog</name>
    <name type="synonym">Physalaemus pustulosus</name>
    <dbReference type="NCBI Taxonomy" id="76066"/>
    <lineage>
        <taxon>Eukaryota</taxon>
        <taxon>Metazoa</taxon>
        <taxon>Chordata</taxon>
        <taxon>Craniata</taxon>
        <taxon>Vertebrata</taxon>
        <taxon>Euteleostomi</taxon>
        <taxon>Amphibia</taxon>
        <taxon>Batrachia</taxon>
        <taxon>Anura</taxon>
        <taxon>Neobatrachia</taxon>
        <taxon>Hyloidea</taxon>
        <taxon>Leptodactylidae</taxon>
        <taxon>Leiuperinae</taxon>
        <taxon>Engystomops</taxon>
    </lineage>
</organism>
<protein>
    <submittedName>
        <fullName evidence="1">Uncharacterized protein</fullName>
    </submittedName>
</protein>
<keyword evidence="2" id="KW-1185">Reference proteome</keyword>
<reference evidence="1" key="1">
    <citation type="thesis" date="2020" institute="ProQuest LLC" country="789 East Eisenhower Parkway, Ann Arbor, MI, USA">
        <title>Comparative Genomics and Chromosome Evolution.</title>
        <authorList>
            <person name="Mudd A.B."/>
        </authorList>
    </citation>
    <scope>NUCLEOTIDE SEQUENCE</scope>
    <source>
        <strain evidence="1">237g6f4</strain>
        <tissue evidence="1">Blood</tissue>
    </source>
</reference>
<dbReference type="Proteomes" id="UP000824782">
    <property type="component" value="Unassembled WGS sequence"/>
</dbReference>
<name>A0AAV6ZNH6_ENGPU</name>
<comment type="caution">
    <text evidence="1">The sequence shown here is derived from an EMBL/GenBank/DDBJ whole genome shotgun (WGS) entry which is preliminary data.</text>
</comment>
<proteinExistence type="predicted"/>
<evidence type="ECO:0000313" key="1">
    <source>
        <dbReference type="EMBL" id="KAG8550929.1"/>
    </source>
</evidence>
<evidence type="ECO:0000313" key="2">
    <source>
        <dbReference type="Proteomes" id="UP000824782"/>
    </source>
</evidence>
<dbReference type="EMBL" id="WNYA01000015">
    <property type="protein sequence ID" value="KAG8550929.1"/>
    <property type="molecule type" value="Genomic_DNA"/>
</dbReference>